<name>A0A5B6VJN8_9ROSI</name>
<gene>
    <name evidence="1" type="ORF">EPI10_015185</name>
</gene>
<dbReference type="AlphaFoldDB" id="A0A5B6VJN8"/>
<keyword evidence="2" id="KW-1185">Reference proteome</keyword>
<evidence type="ECO:0000313" key="1">
    <source>
        <dbReference type="EMBL" id="KAA3469392.1"/>
    </source>
</evidence>
<organism evidence="1 2">
    <name type="scientific">Gossypium australe</name>
    <dbReference type="NCBI Taxonomy" id="47621"/>
    <lineage>
        <taxon>Eukaryota</taxon>
        <taxon>Viridiplantae</taxon>
        <taxon>Streptophyta</taxon>
        <taxon>Embryophyta</taxon>
        <taxon>Tracheophyta</taxon>
        <taxon>Spermatophyta</taxon>
        <taxon>Magnoliopsida</taxon>
        <taxon>eudicotyledons</taxon>
        <taxon>Gunneridae</taxon>
        <taxon>Pentapetalae</taxon>
        <taxon>rosids</taxon>
        <taxon>malvids</taxon>
        <taxon>Malvales</taxon>
        <taxon>Malvaceae</taxon>
        <taxon>Malvoideae</taxon>
        <taxon>Gossypium</taxon>
    </lineage>
</organism>
<dbReference type="Proteomes" id="UP000325315">
    <property type="component" value="Unassembled WGS sequence"/>
</dbReference>
<dbReference type="SUPFAM" id="SSF53098">
    <property type="entry name" value="Ribonuclease H-like"/>
    <property type="match status" value="1"/>
</dbReference>
<dbReference type="EMBL" id="SMMG02000006">
    <property type="protein sequence ID" value="KAA3469392.1"/>
    <property type="molecule type" value="Genomic_DNA"/>
</dbReference>
<comment type="caution">
    <text evidence="1">The sequence shown here is derived from an EMBL/GenBank/DDBJ whole genome shotgun (WGS) entry which is preliminary data.</text>
</comment>
<dbReference type="PANTHER" id="PTHR45835">
    <property type="entry name" value="YALI0A06105P"/>
    <property type="match status" value="1"/>
</dbReference>
<dbReference type="Gene3D" id="3.30.420.10">
    <property type="entry name" value="Ribonuclease H-like superfamily/Ribonuclease H"/>
    <property type="match status" value="1"/>
</dbReference>
<dbReference type="GO" id="GO:0003676">
    <property type="term" value="F:nucleic acid binding"/>
    <property type="evidence" value="ECO:0007669"/>
    <property type="project" value="InterPro"/>
</dbReference>
<dbReference type="InterPro" id="IPR012337">
    <property type="entry name" value="RNaseH-like_sf"/>
</dbReference>
<dbReference type="InterPro" id="IPR036397">
    <property type="entry name" value="RNaseH_sf"/>
</dbReference>
<evidence type="ECO:0000313" key="2">
    <source>
        <dbReference type="Proteomes" id="UP000325315"/>
    </source>
</evidence>
<proteinExistence type="predicted"/>
<reference evidence="2" key="1">
    <citation type="journal article" date="2019" name="Plant Biotechnol. J.">
        <title>Genome sequencing of the Australian wild diploid species Gossypium australe highlights disease resistance and delayed gland morphogenesis.</title>
        <authorList>
            <person name="Cai Y."/>
            <person name="Cai X."/>
            <person name="Wang Q."/>
            <person name="Wang P."/>
            <person name="Zhang Y."/>
            <person name="Cai C."/>
            <person name="Xu Y."/>
            <person name="Wang K."/>
            <person name="Zhou Z."/>
            <person name="Wang C."/>
            <person name="Geng S."/>
            <person name="Li B."/>
            <person name="Dong Q."/>
            <person name="Hou Y."/>
            <person name="Wang H."/>
            <person name="Ai P."/>
            <person name="Liu Z."/>
            <person name="Yi F."/>
            <person name="Sun M."/>
            <person name="An G."/>
            <person name="Cheng J."/>
            <person name="Zhang Y."/>
            <person name="Shi Q."/>
            <person name="Xie Y."/>
            <person name="Shi X."/>
            <person name="Chang Y."/>
            <person name="Huang F."/>
            <person name="Chen Y."/>
            <person name="Hong S."/>
            <person name="Mi L."/>
            <person name="Sun Q."/>
            <person name="Zhang L."/>
            <person name="Zhou B."/>
            <person name="Peng R."/>
            <person name="Zhang X."/>
            <person name="Liu F."/>
        </authorList>
    </citation>
    <scope>NUCLEOTIDE SEQUENCE [LARGE SCALE GENOMIC DNA]</scope>
    <source>
        <strain evidence="2">cv. PA1801</strain>
    </source>
</reference>
<dbReference type="OrthoDB" id="1989494at2759"/>
<sequence>MNFVVGLPLSPNNRNAIWVIVDRLTKSAHFLAIRINWSLPKLPKVYIHKIVRLHGVLASIISNEILSDGQLERVIHISEDMLRVCAINFESSWEHYLPLVKFAYNNNFQYSIQMVLYEALYA</sequence>
<protein>
    <submittedName>
        <fullName evidence="1">Transposon Ty3-I Gag-Pol polyprotein</fullName>
    </submittedName>
</protein>
<dbReference type="PANTHER" id="PTHR45835:SF99">
    <property type="entry name" value="CHROMO DOMAIN-CONTAINING PROTEIN-RELATED"/>
    <property type="match status" value="1"/>
</dbReference>
<accession>A0A5B6VJN8</accession>